<evidence type="ECO:0000313" key="1">
    <source>
        <dbReference type="EMBL" id="EMA31263.1"/>
    </source>
</evidence>
<keyword evidence="2" id="KW-1185">Reference proteome</keyword>
<dbReference type="AlphaFoldDB" id="M0LDS1"/>
<organism evidence="1 2">
    <name type="scientific">Haloarcula japonica (strain ATCC 49778 / DSM 6131 / JCM 7785 / NBRC 101032 / NCIMB 13157 / TR-1)</name>
    <dbReference type="NCBI Taxonomy" id="1227453"/>
    <lineage>
        <taxon>Archaea</taxon>
        <taxon>Methanobacteriati</taxon>
        <taxon>Methanobacteriota</taxon>
        <taxon>Stenosarchaea group</taxon>
        <taxon>Halobacteria</taxon>
        <taxon>Halobacteriales</taxon>
        <taxon>Haloarculaceae</taxon>
        <taxon>Haloarcula</taxon>
    </lineage>
</organism>
<sequence>MPPPLRVGSDFEAELFVVDESVFAFQFLPDRDFETATFASLNRVLVAPNVGAEFASVLLVASVRWRVGVLAFLFEGEERAPCFPILSPDLLNGRAFDDKRPTAILTQIPLIHPTAAVLT</sequence>
<accession>M0LDS1</accession>
<reference evidence="1 2" key="1">
    <citation type="journal article" date="2014" name="PLoS Genet.">
        <title>Phylogenetically driven sequencing of extremely halophilic archaea reveals strategies for static and dynamic osmo-response.</title>
        <authorList>
            <person name="Becker E.A."/>
            <person name="Seitzer P.M."/>
            <person name="Tritt A."/>
            <person name="Larsen D."/>
            <person name="Krusor M."/>
            <person name="Yao A.I."/>
            <person name="Wu D."/>
            <person name="Madern D."/>
            <person name="Eisen J.A."/>
            <person name="Darling A.E."/>
            <person name="Facciotti M.T."/>
        </authorList>
    </citation>
    <scope>NUCLEOTIDE SEQUENCE [LARGE SCALE GENOMIC DNA]</scope>
    <source>
        <strain evidence="2">ATCC 49778 / DSM 6131 / JCM 7785 / NBRC 101032 / NCIMB 13157 / TR-1</strain>
    </source>
</reference>
<dbReference type="EMBL" id="AOLY01000022">
    <property type="protein sequence ID" value="EMA31263.1"/>
    <property type="molecule type" value="Genomic_DNA"/>
</dbReference>
<dbReference type="Proteomes" id="UP000011524">
    <property type="component" value="Unassembled WGS sequence"/>
</dbReference>
<proteinExistence type="predicted"/>
<name>M0LDS1_HALJT</name>
<comment type="caution">
    <text evidence="1">The sequence shown here is derived from an EMBL/GenBank/DDBJ whole genome shotgun (WGS) entry which is preliminary data.</text>
</comment>
<protein>
    <submittedName>
        <fullName evidence="1">Uncharacterized protein</fullName>
    </submittedName>
</protein>
<evidence type="ECO:0000313" key="2">
    <source>
        <dbReference type="Proteomes" id="UP000011524"/>
    </source>
</evidence>
<gene>
    <name evidence="1" type="ORF">C444_08435</name>
</gene>